<protein>
    <submittedName>
        <fullName evidence="1">Uncharacterized protein</fullName>
    </submittedName>
</protein>
<sequence length="74" mass="8150">MAGLCEDGNESTSSLKAICNADKNSIKHTTMSVLLLQTIAPGIPLPPQPVLTRWGTWLNSVNYYAEHYSKIMDN</sequence>
<organism evidence="1 2">
    <name type="scientific">Periplaneta americana</name>
    <name type="common">American cockroach</name>
    <name type="synonym">Blatta americana</name>
    <dbReference type="NCBI Taxonomy" id="6978"/>
    <lineage>
        <taxon>Eukaryota</taxon>
        <taxon>Metazoa</taxon>
        <taxon>Ecdysozoa</taxon>
        <taxon>Arthropoda</taxon>
        <taxon>Hexapoda</taxon>
        <taxon>Insecta</taxon>
        <taxon>Pterygota</taxon>
        <taxon>Neoptera</taxon>
        <taxon>Polyneoptera</taxon>
        <taxon>Dictyoptera</taxon>
        <taxon>Blattodea</taxon>
        <taxon>Blattoidea</taxon>
        <taxon>Blattidae</taxon>
        <taxon>Blattinae</taxon>
        <taxon>Periplaneta</taxon>
    </lineage>
</organism>
<evidence type="ECO:0000313" key="2">
    <source>
        <dbReference type="Proteomes" id="UP001148838"/>
    </source>
</evidence>
<dbReference type="EMBL" id="JAJSOF020000033">
    <property type="protein sequence ID" value="KAJ4430101.1"/>
    <property type="molecule type" value="Genomic_DNA"/>
</dbReference>
<name>A0ABQ8S8L6_PERAM</name>
<comment type="caution">
    <text evidence="1">The sequence shown here is derived from an EMBL/GenBank/DDBJ whole genome shotgun (WGS) entry which is preliminary data.</text>
</comment>
<accession>A0ABQ8S8L6</accession>
<evidence type="ECO:0000313" key="1">
    <source>
        <dbReference type="EMBL" id="KAJ4430101.1"/>
    </source>
</evidence>
<dbReference type="Proteomes" id="UP001148838">
    <property type="component" value="Unassembled WGS sequence"/>
</dbReference>
<reference evidence="1 2" key="1">
    <citation type="journal article" date="2022" name="Allergy">
        <title>Genome assembly and annotation of Periplaneta americana reveal a comprehensive cockroach allergen profile.</title>
        <authorList>
            <person name="Wang L."/>
            <person name="Xiong Q."/>
            <person name="Saelim N."/>
            <person name="Wang L."/>
            <person name="Nong W."/>
            <person name="Wan A.T."/>
            <person name="Shi M."/>
            <person name="Liu X."/>
            <person name="Cao Q."/>
            <person name="Hui J.H.L."/>
            <person name="Sookrung N."/>
            <person name="Leung T.F."/>
            <person name="Tungtrongchitr A."/>
            <person name="Tsui S.K.W."/>
        </authorList>
    </citation>
    <scope>NUCLEOTIDE SEQUENCE [LARGE SCALE GENOMIC DNA]</scope>
    <source>
        <strain evidence="1">PWHHKU_190912</strain>
    </source>
</reference>
<proteinExistence type="predicted"/>
<gene>
    <name evidence="1" type="ORF">ANN_22311</name>
</gene>
<keyword evidence="2" id="KW-1185">Reference proteome</keyword>